<feature type="compositionally biased region" description="Polar residues" evidence="1">
    <location>
        <begin position="1"/>
        <end position="12"/>
    </location>
</feature>
<accession>A0A699HAJ9</accession>
<organism evidence="2">
    <name type="scientific">Tanacetum cinerariifolium</name>
    <name type="common">Dalmatian daisy</name>
    <name type="synonym">Chrysanthemum cinerariifolium</name>
    <dbReference type="NCBI Taxonomy" id="118510"/>
    <lineage>
        <taxon>Eukaryota</taxon>
        <taxon>Viridiplantae</taxon>
        <taxon>Streptophyta</taxon>
        <taxon>Embryophyta</taxon>
        <taxon>Tracheophyta</taxon>
        <taxon>Spermatophyta</taxon>
        <taxon>Magnoliopsida</taxon>
        <taxon>eudicotyledons</taxon>
        <taxon>Gunneridae</taxon>
        <taxon>Pentapetalae</taxon>
        <taxon>asterids</taxon>
        <taxon>campanulids</taxon>
        <taxon>Asterales</taxon>
        <taxon>Asteraceae</taxon>
        <taxon>Asteroideae</taxon>
        <taxon>Anthemideae</taxon>
        <taxon>Anthemidinae</taxon>
        <taxon>Tanacetum</taxon>
    </lineage>
</organism>
<comment type="caution">
    <text evidence="2">The sequence shown here is derived from an EMBL/GenBank/DDBJ whole genome shotgun (WGS) entry which is preliminary data.</text>
</comment>
<evidence type="ECO:0000256" key="1">
    <source>
        <dbReference type="SAM" id="MobiDB-lite"/>
    </source>
</evidence>
<protein>
    <submittedName>
        <fullName evidence="2">Uncharacterized protein</fullName>
    </submittedName>
</protein>
<name>A0A699HAJ9_TANCI</name>
<gene>
    <name evidence="2" type="ORF">Tci_341674</name>
</gene>
<reference evidence="2" key="1">
    <citation type="journal article" date="2019" name="Sci. Rep.">
        <title>Draft genome of Tanacetum cinerariifolium, the natural source of mosquito coil.</title>
        <authorList>
            <person name="Yamashiro T."/>
            <person name="Shiraishi A."/>
            <person name="Satake H."/>
            <person name="Nakayama K."/>
        </authorList>
    </citation>
    <scope>NUCLEOTIDE SEQUENCE</scope>
</reference>
<evidence type="ECO:0000313" key="2">
    <source>
        <dbReference type="EMBL" id="GEX69699.1"/>
    </source>
</evidence>
<dbReference type="AlphaFoldDB" id="A0A699HAJ9"/>
<sequence>MSYSDQLNTAYRSSDTSTETDSSYLNSLLKFLYYLSSEQIMLIFLPLLHIKLIRGSRLKNNAFSGPIGEGAVEHIEYFLKIVDPINLPNSDDQKRVVDEGFSDVEEANNDDEQETTEIFRIETNLFDYETPLCTEFKEFNFLIKVDPELFSHDIERTTTYEDYENELNDELEEPWSEDGVPYEMCDHVCEPFHGNLKEEALKKKAIYERSWDDASQSIANFCGWLKRSFRNFHELDYELLVKLQDYWWKVNDHECSPFCNWMDHIRGPYANFFTTYDPHFDINSIFGMNNNARNMSNVQDEERNERYNFFNDTAYNVPVCKIRIFKMIKYSFGQDEEYVAINECEYDELTKTNEDACRAYQEIFRSMDEGWVVTRAE</sequence>
<dbReference type="EMBL" id="BKCJ010124235">
    <property type="protein sequence ID" value="GEX69699.1"/>
    <property type="molecule type" value="Genomic_DNA"/>
</dbReference>
<feature type="region of interest" description="Disordered" evidence="1">
    <location>
        <begin position="1"/>
        <end position="21"/>
    </location>
</feature>
<proteinExistence type="predicted"/>